<feature type="domain" description="DUF8021" evidence="2">
    <location>
        <begin position="168"/>
        <end position="271"/>
    </location>
</feature>
<sequence length="280" mass="30643">MLSSTGSLKLLAAIVAIFNTASGIPLASIGPRAAECSRDVLAAAADAYVAAQSAGSLDLLQKVVADKWEYEENNVRIDAKKSVLRKKLKIDHRRTIYDLVQCATYTELVITDSANPYVIGTQIRHGADGRVTLFDSVASTTGSWLFDAKKTLEYVSKETWDPIPESKWDTREHIQAAGDAYMSMWDNATAASAVPWGTPCTRVEGGAFASSCTSGIPSNNNQAPNTRRRYVIDQAMGSVNILCVWEHMMNAADSHEFRLENGKVRYIHTMTECGGRTCRL</sequence>
<evidence type="ECO:0000259" key="2">
    <source>
        <dbReference type="Pfam" id="PF26061"/>
    </source>
</evidence>
<dbReference type="AlphaFoldDB" id="A0AAN7H609"/>
<reference evidence="3" key="2">
    <citation type="submission" date="2023-05" db="EMBL/GenBank/DDBJ databases">
        <authorList>
            <consortium name="Lawrence Berkeley National Laboratory"/>
            <person name="Steindorff A."/>
            <person name="Hensen N."/>
            <person name="Bonometti L."/>
            <person name="Westerberg I."/>
            <person name="Brannstrom I.O."/>
            <person name="Guillou S."/>
            <person name="Cros-Aarteil S."/>
            <person name="Calhoun S."/>
            <person name="Haridas S."/>
            <person name="Kuo A."/>
            <person name="Mondo S."/>
            <person name="Pangilinan J."/>
            <person name="Riley R."/>
            <person name="Labutti K."/>
            <person name="Andreopoulos B."/>
            <person name="Lipzen A."/>
            <person name="Chen C."/>
            <person name="Yanf M."/>
            <person name="Daum C."/>
            <person name="Ng V."/>
            <person name="Clum A."/>
            <person name="Ohm R."/>
            <person name="Martin F."/>
            <person name="Silar P."/>
            <person name="Natvig D."/>
            <person name="Lalanne C."/>
            <person name="Gautier V."/>
            <person name="Ament-Velasquez S.L."/>
            <person name="Kruys A."/>
            <person name="Hutchinson M.I."/>
            <person name="Powell A.J."/>
            <person name="Barry K."/>
            <person name="Miller A.N."/>
            <person name="Grigoriev I.V."/>
            <person name="Debuchy R."/>
            <person name="Gladieux P."/>
            <person name="Thoren M.H."/>
            <person name="Johannesson H."/>
        </authorList>
    </citation>
    <scope>NUCLEOTIDE SEQUENCE</scope>
    <source>
        <strain evidence="3">CBS 990.96</strain>
    </source>
</reference>
<comment type="caution">
    <text evidence="3">The sequence shown here is derived from an EMBL/GenBank/DDBJ whole genome shotgun (WGS) entry which is preliminary data.</text>
</comment>
<proteinExistence type="predicted"/>
<feature type="chain" id="PRO_5042968123" description="DUF8021 domain-containing protein" evidence="1">
    <location>
        <begin position="24"/>
        <end position="280"/>
    </location>
</feature>
<dbReference type="EMBL" id="MU865287">
    <property type="protein sequence ID" value="KAK4232427.1"/>
    <property type="molecule type" value="Genomic_DNA"/>
</dbReference>
<protein>
    <recommendedName>
        <fullName evidence="2">DUF8021 domain-containing protein</fullName>
    </recommendedName>
</protein>
<dbReference type="Proteomes" id="UP001301958">
    <property type="component" value="Unassembled WGS sequence"/>
</dbReference>
<evidence type="ECO:0000256" key="1">
    <source>
        <dbReference type="SAM" id="SignalP"/>
    </source>
</evidence>
<dbReference type="InterPro" id="IPR058334">
    <property type="entry name" value="DUF8021"/>
</dbReference>
<name>A0AAN7H609_9PEZI</name>
<gene>
    <name evidence="3" type="ORF">QBC38DRAFT_462708</name>
</gene>
<keyword evidence="4" id="KW-1185">Reference proteome</keyword>
<organism evidence="3 4">
    <name type="scientific">Podospora fimiseda</name>
    <dbReference type="NCBI Taxonomy" id="252190"/>
    <lineage>
        <taxon>Eukaryota</taxon>
        <taxon>Fungi</taxon>
        <taxon>Dikarya</taxon>
        <taxon>Ascomycota</taxon>
        <taxon>Pezizomycotina</taxon>
        <taxon>Sordariomycetes</taxon>
        <taxon>Sordariomycetidae</taxon>
        <taxon>Sordariales</taxon>
        <taxon>Podosporaceae</taxon>
        <taxon>Podospora</taxon>
    </lineage>
</organism>
<keyword evidence="1" id="KW-0732">Signal</keyword>
<feature type="signal peptide" evidence="1">
    <location>
        <begin position="1"/>
        <end position="23"/>
    </location>
</feature>
<evidence type="ECO:0000313" key="4">
    <source>
        <dbReference type="Proteomes" id="UP001301958"/>
    </source>
</evidence>
<reference evidence="3" key="1">
    <citation type="journal article" date="2023" name="Mol. Phylogenet. Evol.">
        <title>Genome-scale phylogeny and comparative genomics of the fungal order Sordariales.</title>
        <authorList>
            <person name="Hensen N."/>
            <person name="Bonometti L."/>
            <person name="Westerberg I."/>
            <person name="Brannstrom I.O."/>
            <person name="Guillou S."/>
            <person name="Cros-Aarteil S."/>
            <person name="Calhoun S."/>
            <person name="Haridas S."/>
            <person name="Kuo A."/>
            <person name="Mondo S."/>
            <person name="Pangilinan J."/>
            <person name="Riley R."/>
            <person name="LaButti K."/>
            <person name="Andreopoulos B."/>
            <person name="Lipzen A."/>
            <person name="Chen C."/>
            <person name="Yan M."/>
            <person name="Daum C."/>
            <person name="Ng V."/>
            <person name="Clum A."/>
            <person name="Steindorff A."/>
            <person name="Ohm R.A."/>
            <person name="Martin F."/>
            <person name="Silar P."/>
            <person name="Natvig D.O."/>
            <person name="Lalanne C."/>
            <person name="Gautier V."/>
            <person name="Ament-Velasquez S.L."/>
            <person name="Kruys A."/>
            <person name="Hutchinson M.I."/>
            <person name="Powell A.J."/>
            <person name="Barry K."/>
            <person name="Miller A.N."/>
            <person name="Grigoriev I.V."/>
            <person name="Debuchy R."/>
            <person name="Gladieux P."/>
            <person name="Hiltunen Thoren M."/>
            <person name="Johannesson H."/>
        </authorList>
    </citation>
    <scope>NUCLEOTIDE SEQUENCE</scope>
    <source>
        <strain evidence="3">CBS 990.96</strain>
    </source>
</reference>
<dbReference type="Pfam" id="PF26061">
    <property type="entry name" value="DUF8021"/>
    <property type="match status" value="1"/>
</dbReference>
<accession>A0AAN7H609</accession>
<evidence type="ECO:0000313" key="3">
    <source>
        <dbReference type="EMBL" id="KAK4232427.1"/>
    </source>
</evidence>